<accession>A0ABR2WR57</accession>
<name>A0ABR2WR57_9FUNG</name>
<proteinExistence type="predicted"/>
<dbReference type="Proteomes" id="UP001479436">
    <property type="component" value="Unassembled WGS sequence"/>
</dbReference>
<evidence type="ECO:0000313" key="1">
    <source>
        <dbReference type="EMBL" id="KAK9764001.1"/>
    </source>
</evidence>
<protein>
    <submittedName>
        <fullName evidence="1">Uncharacterized protein</fullName>
    </submittedName>
</protein>
<sequence length="297" mass="33395">MKTDHLQELAKYLTDDESSQFLNAFPLVNDAVGGSLEELKSLGGKGGEDIQKIVIKTYSEIKRILDEGVKENTVNEITELVKNNMEDAKKLIGKEGDVVWDKDVILVGLFLDKMPEVKKKAAKATYLFSEAAREHGPQVKNMVEDLLSRLKKISEKGINEDTIMEAKVLVDEKLSALQKLTEKTREQMWKKSEELADPILQKSPELKKIVNEVVIEMKTLAKNKGPEASKIITDTYSEIRNIAGKGIGKDTIKEGKQLLEKKLQEIKQLTEETGSEGEDVVKDKIKEAKMEIKKQEV</sequence>
<comment type="caution">
    <text evidence="1">The sequence shown here is derived from an EMBL/GenBank/DDBJ whole genome shotgun (WGS) entry which is preliminary data.</text>
</comment>
<dbReference type="EMBL" id="JASJQH010000516">
    <property type="protein sequence ID" value="KAK9764001.1"/>
    <property type="molecule type" value="Genomic_DNA"/>
</dbReference>
<evidence type="ECO:0000313" key="2">
    <source>
        <dbReference type="Proteomes" id="UP001479436"/>
    </source>
</evidence>
<reference evidence="1 2" key="1">
    <citation type="submission" date="2023-04" db="EMBL/GenBank/DDBJ databases">
        <title>Genome of Basidiobolus ranarum AG-B5.</title>
        <authorList>
            <person name="Stajich J.E."/>
            <person name="Carter-House D."/>
            <person name="Gryganskyi A."/>
        </authorList>
    </citation>
    <scope>NUCLEOTIDE SEQUENCE [LARGE SCALE GENOMIC DNA]</scope>
    <source>
        <strain evidence="1 2">AG-B5</strain>
    </source>
</reference>
<organism evidence="1 2">
    <name type="scientific">Basidiobolus ranarum</name>
    <dbReference type="NCBI Taxonomy" id="34480"/>
    <lineage>
        <taxon>Eukaryota</taxon>
        <taxon>Fungi</taxon>
        <taxon>Fungi incertae sedis</taxon>
        <taxon>Zoopagomycota</taxon>
        <taxon>Entomophthoromycotina</taxon>
        <taxon>Basidiobolomycetes</taxon>
        <taxon>Basidiobolales</taxon>
        <taxon>Basidiobolaceae</taxon>
        <taxon>Basidiobolus</taxon>
    </lineage>
</organism>
<gene>
    <name evidence="1" type="ORF">K7432_008872</name>
</gene>
<keyword evidence="2" id="KW-1185">Reference proteome</keyword>